<feature type="non-terminal residue" evidence="2">
    <location>
        <position position="341"/>
    </location>
</feature>
<name>A0A9W7ZPT3_9FUNG</name>
<evidence type="ECO:0000256" key="1">
    <source>
        <dbReference type="SAM" id="MobiDB-lite"/>
    </source>
</evidence>
<sequence length="341" mass="37996">MNPPNNNHNPMDLAMVFGILNPSQSESNNINQRYPQPVQDIDSGSTGNYTNTQLNYTTGQFYGGEQELVIENTANAQRQKISGATSQQMSNQPYFLSEFDNNPSPFLPPPTGIMAPYQQRLYNLDTPREFLQLTPNMTLAAPPTANQPFSHYPQWLHNTSICNNIPISSLNAPINNDDDTALSLNNSIYPQNVLGFPESLESSAQQNKIIKRAPGGTSAISIESLSQTKQESIADQYSNMAPKVTNSLFQTPINFDRNLESMIQTATQNILAEQHRQSIIPGSSIDNAFTSTFSNPQNNYYLFPKQFMPSFDNDTPITYTSNTGTLNQQPHNNNNNNNLME</sequence>
<dbReference type="EMBL" id="JANBPU010000267">
    <property type="protein sequence ID" value="KAJ1913360.1"/>
    <property type="molecule type" value="Genomic_DNA"/>
</dbReference>
<reference evidence="2" key="1">
    <citation type="submission" date="2022-07" db="EMBL/GenBank/DDBJ databases">
        <title>Phylogenomic reconstructions and comparative analyses of Kickxellomycotina fungi.</title>
        <authorList>
            <person name="Reynolds N.K."/>
            <person name="Stajich J.E."/>
            <person name="Barry K."/>
            <person name="Grigoriev I.V."/>
            <person name="Crous P."/>
            <person name="Smith M.E."/>
        </authorList>
    </citation>
    <scope>NUCLEOTIDE SEQUENCE</scope>
    <source>
        <strain evidence="2">NBRC 100468</strain>
    </source>
</reference>
<feature type="compositionally biased region" description="Polar residues" evidence="1">
    <location>
        <begin position="314"/>
        <end position="331"/>
    </location>
</feature>
<protein>
    <submittedName>
        <fullName evidence="2">Uncharacterized protein</fullName>
    </submittedName>
</protein>
<dbReference type="AlphaFoldDB" id="A0A9W7ZPT3"/>
<feature type="compositionally biased region" description="Low complexity" evidence="1">
    <location>
        <begin position="332"/>
        <end position="341"/>
    </location>
</feature>
<organism evidence="2 3">
    <name type="scientific">Mycoemilia scoparia</name>
    <dbReference type="NCBI Taxonomy" id="417184"/>
    <lineage>
        <taxon>Eukaryota</taxon>
        <taxon>Fungi</taxon>
        <taxon>Fungi incertae sedis</taxon>
        <taxon>Zoopagomycota</taxon>
        <taxon>Kickxellomycotina</taxon>
        <taxon>Kickxellomycetes</taxon>
        <taxon>Kickxellales</taxon>
        <taxon>Kickxellaceae</taxon>
        <taxon>Mycoemilia</taxon>
    </lineage>
</organism>
<feature type="region of interest" description="Disordered" evidence="1">
    <location>
        <begin position="314"/>
        <end position="341"/>
    </location>
</feature>
<evidence type="ECO:0000313" key="2">
    <source>
        <dbReference type="EMBL" id="KAJ1913360.1"/>
    </source>
</evidence>
<gene>
    <name evidence="2" type="ORF">H4219_005249</name>
</gene>
<keyword evidence="3" id="KW-1185">Reference proteome</keyword>
<accession>A0A9W7ZPT3</accession>
<proteinExistence type="predicted"/>
<dbReference type="Proteomes" id="UP001150538">
    <property type="component" value="Unassembled WGS sequence"/>
</dbReference>
<comment type="caution">
    <text evidence="2">The sequence shown here is derived from an EMBL/GenBank/DDBJ whole genome shotgun (WGS) entry which is preliminary data.</text>
</comment>
<evidence type="ECO:0000313" key="3">
    <source>
        <dbReference type="Proteomes" id="UP001150538"/>
    </source>
</evidence>